<dbReference type="Gene3D" id="2.30.30.100">
    <property type="match status" value="1"/>
</dbReference>
<feature type="compositionally biased region" description="Basic and acidic residues" evidence="4">
    <location>
        <begin position="224"/>
        <end position="249"/>
    </location>
</feature>
<organism evidence="8 9">
    <name type="scientific">Trypanosoma congolense (strain IL3000)</name>
    <dbReference type="NCBI Taxonomy" id="1068625"/>
    <lineage>
        <taxon>Eukaryota</taxon>
        <taxon>Discoba</taxon>
        <taxon>Euglenozoa</taxon>
        <taxon>Kinetoplastea</taxon>
        <taxon>Metakinetoplastina</taxon>
        <taxon>Trypanosomatida</taxon>
        <taxon>Trypanosomatidae</taxon>
        <taxon>Trypanosoma</taxon>
        <taxon>Nannomonas</taxon>
    </lineage>
</organism>
<dbReference type="SUPFAM" id="SSF50182">
    <property type="entry name" value="Sm-like ribonucleoproteins"/>
    <property type="match status" value="1"/>
</dbReference>
<dbReference type="PANTHER" id="PTHR13586">
    <property type="entry name" value="SCD6 PROTEIN-RELATED"/>
    <property type="match status" value="1"/>
</dbReference>
<evidence type="ECO:0000256" key="2">
    <source>
        <dbReference type="PROSITE-ProRule" id="PRU00869"/>
    </source>
</evidence>
<dbReference type="InterPro" id="IPR025768">
    <property type="entry name" value="TFG_box"/>
</dbReference>
<comment type="caution">
    <text evidence="8">The sequence shown here is derived from an EMBL/GenBank/DDBJ whole genome shotgun (WGS) entry which is preliminary data.</text>
</comment>
<reference evidence="8 9" key="2">
    <citation type="journal article" date="2012" name="Proc. Natl. Acad. Sci. U.S.A.">
        <title>Antigenic diversity is generated by distinct evolutionary mechanisms in African trypanosome species.</title>
        <authorList>
            <person name="Jackson A.P."/>
            <person name="Berry A."/>
            <person name="Aslett M."/>
            <person name="Allison H.C."/>
            <person name="Burton P."/>
            <person name="Vavrova-Anderson J."/>
            <person name="Brown R."/>
            <person name="Browne H."/>
            <person name="Corton N."/>
            <person name="Hauser H."/>
            <person name="Gamble J."/>
            <person name="Gilderthorp R."/>
            <person name="Marcello L."/>
            <person name="McQuillan J."/>
            <person name="Otto T.D."/>
            <person name="Quail M.A."/>
            <person name="Sanders M.J."/>
            <person name="van Tonder A."/>
            <person name="Ginger M.L."/>
            <person name="Field M.C."/>
            <person name="Barry J.D."/>
            <person name="Hertz-Fowler C."/>
            <person name="Berriman M."/>
        </authorList>
    </citation>
    <scope>NUCLEOTIDE SEQUENCE [LARGE SCALE GENOMIC DNA]</scope>
    <source>
        <strain evidence="8 9">IL3000</strain>
    </source>
</reference>
<dbReference type="InterPro" id="IPR025761">
    <property type="entry name" value="FFD_box"/>
</dbReference>
<evidence type="ECO:0000313" key="8">
    <source>
        <dbReference type="EMBL" id="CCD16386.1"/>
    </source>
</evidence>
<feature type="coiled-coil region" evidence="3">
    <location>
        <begin position="191"/>
        <end position="218"/>
    </location>
</feature>
<feature type="domain" description="TFG box profile" evidence="7">
    <location>
        <begin position="236"/>
        <end position="256"/>
    </location>
</feature>
<dbReference type="GO" id="GO:0033962">
    <property type="term" value="P:P-body assembly"/>
    <property type="evidence" value="ECO:0007669"/>
    <property type="project" value="TreeGrafter"/>
</dbReference>
<evidence type="ECO:0000259" key="5">
    <source>
        <dbReference type="PROSITE" id="PS51512"/>
    </source>
</evidence>
<name>F9WGF0_TRYCI</name>
<feature type="region of interest" description="Disordered" evidence="4">
    <location>
        <begin position="224"/>
        <end position="278"/>
    </location>
</feature>
<dbReference type="Proteomes" id="UP000000702">
    <property type="component" value="Unassembled WGS sequence"/>
</dbReference>
<dbReference type="PANTHER" id="PTHR13586:SF0">
    <property type="entry name" value="TRAILER HITCH, ISOFORM H"/>
    <property type="match status" value="1"/>
</dbReference>
<feature type="domain" description="DFDF" evidence="5">
    <location>
        <begin position="177"/>
        <end position="213"/>
    </location>
</feature>
<gene>
    <name evidence="8" type="ORF">TCIL3000_0_13100</name>
</gene>
<dbReference type="CDD" id="cd01736">
    <property type="entry name" value="LSm14_N"/>
    <property type="match status" value="1"/>
</dbReference>
<dbReference type="GO" id="GO:0000932">
    <property type="term" value="C:P-body"/>
    <property type="evidence" value="ECO:0007669"/>
    <property type="project" value="TreeGrafter"/>
</dbReference>
<dbReference type="OMA" id="PPKEEIY"/>
<reference evidence="9" key="1">
    <citation type="submission" date="2011-07" db="EMBL/GenBank/DDBJ databases">
        <title>Divergent evolution of antigenic variation in African trypanosomes.</title>
        <authorList>
            <person name="Jackson A.P."/>
            <person name="Berry A."/>
            <person name="Allison H.C."/>
            <person name="Burton P."/>
            <person name="Anderson J."/>
            <person name="Aslett M."/>
            <person name="Brown R."/>
            <person name="Corton N."/>
            <person name="Harris D."/>
            <person name="Hauser H."/>
            <person name="Gamble J."/>
            <person name="Gilderthorp R."/>
            <person name="McQuillan J."/>
            <person name="Quail M.A."/>
            <person name="Sanders M."/>
            <person name="Van Tonder A."/>
            <person name="Ginger M.L."/>
            <person name="Donelson J.E."/>
            <person name="Field M.C."/>
            <person name="Barry J.D."/>
            <person name="Berriman M."/>
            <person name="Hertz-Fowler C."/>
        </authorList>
    </citation>
    <scope>NUCLEOTIDE SEQUENCE [LARGE SCALE GENOMIC DNA]</scope>
    <source>
        <strain evidence="9">IL3000</strain>
    </source>
</reference>
<sequence>MSATRAIGSTITLTTNSQIRYEGTLGHIDATKNTVSLTNVRVFGTEGRAESKGHVEVPAADQVFEQIVFRGADIEELTVFEEPHGTLTDPAIVTALPSRNTTNSITNNASGNINNNSHNNRPHQAASRHGGGHMTSNHHQKQHQQHMYSGGYRRGGRGGYRGGRRTESHTGRDFHPATGAAKEEFKDDFDFNKSREEFEKKKSEFEKAKEEAKNHSKAYDRSNFFDKISCDQQDRAPPLDREGMKRTDAETFGSEMVGSMRGQRRGRGGRGRYNVRYN</sequence>
<feature type="short sequence motif" description="TFG box" evidence="2">
    <location>
        <begin position="236"/>
        <end position="256"/>
    </location>
</feature>
<keyword evidence="3" id="KW-0175">Coiled coil</keyword>
<feature type="domain" description="FFD box profile" evidence="6">
    <location>
        <begin position="217"/>
        <end position="232"/>
    </location>
</feature>
<evidence type="ECO:0000259" key="7">
    <source>
        <dbReference type="PROSITE" id="PS51536"/>
    </source>
</evidence>
<dbReference type="SMART" id="SM01199">
    <property type="entry name" value="FDF"/>
    <property type="match status" value="1"/>
</dbReference>
<evidence type="ECO:0000313" key="9">
    <source>
        <dbReference type="Proteomes" id="UP000000702"/>
    </source>
</evidence>
<dbReference type="InterPro" id="IPR025762">
    <property type="entry name" value="DFDF"/>
</dbReference>
<dbReference type="EMBL" id="CAEQ01002265">
    <property type="protein sequence ID" value="CCD16386.1"/>
    <property type="molecule type" value="Genomic_DNA"/>
</dbReference>
<dbReference type="AlphaFoldDB" id="F9WGF0"/>
<dbReference type="VEuPathDB" id="TriTrypDB:TcIL3000_0_13100"/>
<dbReference type="SMART" id="SM01271">
    <property type="entry name" value="LSM14"/>
    <property type="match status" value="1"/>
</dbReference>
<feature type="compositionally biased region" description="Basic and acidic residues" evidence="4">
    <location>
        <begin position="164"/>
        <end position="176"/>
    </location>
</feature>
<dbReference type="PROSITE" id="PS51512">
    <property type="entry name" value="DFDF"/>
    <property type="match status" value="1"/>
</dbReference>
<evidence type="ECO:0000256" key="1">
    <source>
        <dbReference type="PROSITE-ProRule" id="PRU00846"/>
    </source>
</evidence>
<evidence type="ECO:0000259" key="6">
    <source>
        <dbReference type="PROSITE" id="PS51513"/>
    </source>
</evidence>
<evidence type="ECO:0000256" key="4">
    <source>
        <dbReference type="SAM" id="MobiDB-lite"/>
    </source>
</evidence>
<dbReference type="PROSITE" id="PS51513">
    <property type="entry name" value="FFD"/>
    <property type="match status" value="1"/>
</dbReference>
<dbReference type="InterPro" id="IPR019050">
    <property type="entry name" value="FDF_dom"/>
</dbReference>
<dbReference type="PROSITE" id="PS51536">
    <property type="entry name" value="TFG"/>
    <property type="match status" value="1"/>
</dbReference>
<proteinExistence type="predicted"/>
<accession>F9WGF0</accession>
<feature type="short sequence motif" description="FFD box" evidence="1">
    <location>
        <begin position="217"/>
        <end position="232"/>
    </location>
</feature>
<dbReference type="GO" id="GO:0003729">
    <property type="term" value="F:mRNA binding"/>
    <property type="evidence" value="ECO:0007669"/>
    <property type="project" value="TreeGrafter"/>
</dbReference>
<protein>
    <submittedName>
        <fullName evidence="8">WGS project CAEQ00000000 data, annotated contig 495</fullName>
    </submittedName>
</protein>
<feature type="region of interest" description="Disordered" evidence="4">
    <location>
        <begin position="111"/>
        <end position="176"/>
    </location>
</feature>
<dbReference type="Pfam" id="PF12701">
    <property type="entry name" value="LSM14"/>
    <property type="match status" value="1"/>
</dbReference>
<keyword evidence="9" id="KW-1185">Reference proteome</keyword>
<dbReference type="InterPro" id="IPR025609">
    <property type="entry name" value="Lsm14-like_N"/>
</dbReference>
<evidence type="ECO:0000256" key="3">
    <source>
        <dbReference type="SAM" id="Coils"/>
    </source>
</evidence>
<dbReference type="InterPro" id="IPR010920">
    <property type="entry name" value="LSM_dom_sf"/>
</dbReference>
<dbReference type="GO" id="GO:0034063">
    <property type="term" value="P:stress granule assembly"/>
    <property type="evidence" value="ECO:0007669"/>
    <property type="project" value="TreeGrafter"/>
</dbReference>